<protein>
    <submittedName>
        <fullName evidence="2">Uncharacterized protein</fullName>
    </submittedName>
</protein>
<organism evidence="2 3">
    <name type="scientific">Saprolegnia diclina (strain VS20)</name>
    <dbReference type="NCBI Taxonomy" id="1156394"/>
    <lineage>
        <taxon>Eukaryota</taxon>
        <taxon>Sar</taxon>
        <taxon>Stramenopiles</taxon>
        <taxon>Oomycota</taxon>
        <taxon>Saprolegniomycetes</taxon>
        <taxon>Saprolegniales</taxon>
        <taxon>Saprolegniaceae</taxon>
        <taxon>Saprolegnia</taxon>
    </lineage>
</organism>
<dbReference type="VEuPathDB" id="FungiDB:SDRG_17422"/>
<sequence>MSLYKNTKVGSSLAVDNKSQGRAQHLALLLKHVVGALDTDDEDMCASLREACVRMVDGKEGDTVTGKREDLATFLKMLDALSKEQDVEGLERPATANRPFDQAWADRQPRQPKIDAISKEVSSDDGDGKAKKNNDGVMVDKYLFGTTTDKRGGKDKRDGGSVQCHRHDKDDACSQRATDKANGSVRSSANVKHLERF</sequence>
<dbReference type="EMBL" id="JH767484">
    <property type="protein sequence ID" value="EQC24685.1"/>
    <property type="molecule type" value="Genomic_DNA"/>
</dbReference>
<evidence type="ECO:0000256" key="1">
    <source>
        <dbReference type="SAM" id="MobiDB-lite"/>
    </source>
</evidence>
<evidence type="ECO:0000313" key="2">
    <source>
        <dbReference type="EMBL" id="EQC24685.1"/>
    </source>
</evidence>
<gene>
    <name evidence="2" type="ORF">SDRG_17422</name>
</gene>
<dbReference type="Proteomes" id="UP000030762">
    <property type="component" value="Unassembled WGS sequence"/>
</dbReference>
<dbReference type="AlphaFoldDB" id="T0PUL4"/>
<feature type="compositionally biased region" description="Basic and acidic residues" evidence="1">
    <location>
        <begin position="107"/>
        <end position="134"/>
    </location>
</feature>
<accession>T0PUL4</accession>
<dbReference type="RefSeq" id="XP_008621886.1">
    <property type="nucleotide sequence ID" value="XM_008623664.1"/>
</dbReference>
<dbReference type="InParanoid" id="T0PUL4"/>
<keyword evidence="3" id="KW-1185">Reference proteome</keyword>
<evidence type="ECO:0000313" key="3">
    <source>
        <dbReference type="Proteomes" id="UP000030762"/>
    </source>
</evidence>
<name>T0PUL4_SAPDV</name>
<proteinExistence type="predicted"/>
<feature type="region of interest" description="Disordered" evidence="1">
    <location>
        <begin position="89"/>
        <end position="197"/>
    </location>
</feature>
<reference evidence="2 3" key="1">
    <citation type="submission" date="2012-04" db="EMBL/GenBank/DDBJ databases">
        <title>The Genome Sequence of Saprolegnia declina VS20.</title>
        <authorList>
            <consortium name="The Broad Institute Genome Sequencing Platform"/>
            <person name="Russ C."/>
            <person name="Nusbaum C."/>
            <person name="Tyler B."/>
            <person name="van West P."/>
            <person name="Dieguez-Uribeondo J."/>
            <person name="de Bruijn I."/>
            <person name="Tripathy S."/>
            <person name="Jiang R."/>
            <person name="Young S.K."/>
            <person name="Zeng Q."/>
            <person name="Gargeya S."/>
            <person name="Fitzgerald M."/>
            <person name="Haas B."/>
            <person name="Abouelleil A."/>
            <person name="Alvarado L."/>
            <person name="Arachchi H.M."/>
            <person name="Berlin A."/>
            <person name="Chapman S.B."/>
            <person name="Goldberg J."/>
            <person name="Griggs A."/>
            <person name="Gujja S."/>
            <person name="Hansen M."/>
            <person name="Howarth C."/>
            <person name="Imamovic A."/>
            <person name="Larimer J."/>
            <person name="McCowen C."/>
            <person name="Montmayeur A."/>
            <person name="Murphy C."/>
            <person name="Neiman D."/>
            <person name="Pearson M."/>
            <person name="Priest M."/>
            <person name="Roberts A."/>
            <person name="Saif S."/>
            <person name="Shea T."/>
            <person name="Sisk P."/>
            <person name="Sykes S."/>
            <person name="Wortman J."/>
            <person name="Nusbaum C."/>
            <person name="Birren B."/>
        </authorList>
    </citation>
    <scope>NUCLEOTIDE SEQUENCE [LARGE SCALE GENOMIC DNA]</scope>
    <source>
        <strain evidence="2 3">VS20</strain>
    </source>
</reference>
<feature type="compositionally biased region" description="Basic and acidic residues" evidence="1">
    <location>
        <begin position="148"/>
        <end position="179"/>
    </location>
</feature>
<dbReference type="GeneID" id="19958149"/>